<accession>A0ABU9IFM7</accession>
<gene>
    <name evidence="2" type="ORF">AAEO60_10155</name>
</gene>
<sequence>MADHTSTALRPSAALARKRRHAYAGGLVVVSAGALFVGGLAGTAQAQTATEIMPDGRAGTTVTRTSPAGAGDPSRFMDEADLEGGVPTLAHGTANPVFTFDSALSVDANSEIAVLFLSGSWAALANSSSGTGSGEGDAGSGLGGAGDVVGGIGGASGSGGDSANSGLAVGGVFTMTDIDNASLAGVASGAVLQSVGSVAVSADGDTTNYIVAPGSGSGGSVGVTGVAAMYLLDEAAHANVAPSASVSAPTVTLDATPGVNVRSLTGALAGGDSAGIGVSVAVNDLNTETQGDHRQQ</sequence>
<evidence type="ECO:0000313" key="3">
    <source>
        <dbReference type="Proteomes" id="UP001497045"/>
    </source>
</evidence>
<protein>
    <submittedName>
        <fullName evidence="2">Uncharacterized protein</fullName>
    </submittedName>
</protein>
<keyword evidence="3" id="KW-1185">Reference proteome</keyword>
<dbReference type="RefSeq" id="WP_341673602.1">
    <property type="nucleotide sequence ID" value="NZ_JBBYHV010000002.1"/>
</dbReference>
<keyword evidence="1" id="KW-0812">Transmembrane</keyword>
<organism evidence="2 3">
    <name type="scientific">Aurantiacibacter gilvus</name>
    <dbReference type="NCBI Taxonomy" id="3139141"/>
    <lineage>
        <taxon>Bacteria</taxon>
        <taxon>Pseudomonadati</taxon>
        <taxon>Pseudomonadota</taxon>
        <taxon>Alphaproteobacteria</taxon>
        <taxon>Sphingomonadales</taxon>
        <taxon>Erythrobacteraceae</taxon>
        <taxon>Aurantiacibacter</taxon>
    </lineage>
</organism>
<name>A0ABU9IFM7_9SPHN</name>
<comment type="caution">
    <text evidence="2">The sequence shown here is derived from an EMBL/GenBank/DDBJ whole genome shotgun (WGS) entry which is preliminary data.</text>
</comment>
<keyword evidence="1" id="KW-1133">Transmembrane helix</keyword>
<keyword evidence="1" id="KW-0472">Membrane</keyword>
<feature type="transmembrane region" description="Helical" evidence="1">
    <location>
        <begin position="21"/>
        <end position="41"/>
    </location>
</feature>
<dbReference type="EMBL" id="JBBYHV010000002">
    <property type="protein sequence ID" value="MEL1251035.1"/>
    <property type="molecule type" value="Genomic_DNA"/>
</dbReference>
<reference evidence="2 3" key="1">
    <citation type="submission" date="2024-04" db="EMBL/GenBank/DDBJ databases">
        <title>Aurantiacibacter sp. DGU6 16S ribosomal RNA gene Genome sequencing and assembly.</title>
        <authorList>
            <person name="Park S."/>
        </authorList>
    </citation>
    <scope>NUCLEOTIDE SEQUENCE [LARGE SCALE GENOMIC DNA]</scope>
    <source>
        <strain evidence="2 3">DGU6</strain>
    </source>
</reference>
<dbReference type="Proteomes" id="UP001497045">
    <property type="component" value="Unassembled WGS sequence"/>
</dbReference>
<evidence type="ECO:0000256" key="1">
    <source>
        <dbReference type="SAM" id="Phobius"/>
    </source>
</evidence>
<evidence type="ECO:0000313" key="2">
    <source>
        <dbReference type="EMBL" id="MEL1251035.1"/>
    </source>
</evidence>
<proteinExistence type="predicted"/>